<name>A0A3B4G0L9_9CICH</name>
<dbReference type="GO" id="GO:0008009">
    <property type="term" value="F:chemokine activity"/>
    <property type="evidence" value="ECO:0007669"/>
    <property type="project" value="InterPro"/>
</dbReference>
<dbReference type="PANTHER" id="PTHR12015">
    <property type="entry name" value="SMALL INDUCIBLE CYTOKINE A"/>
    <property type="match status" value="1"/>
</dbReference>
<feature type="chain" id="PRO_5017460144" description="Chemokine interleukin-8-like domain-containing protein" evidence="2">
    <location>
        <begin position="34"/>
        <end position="102"/>
    </location>
</feature>
<evidence type="ECO:0000313" key="4">
    <source>
        <dbReference type="Ensembl" id="ENSPNYP00000016437.1"/>
    </source>
</evidence>
<dbReference type="SMART" id="SM00199">
    <property type="entry name" value="SCY"/>
    <property type="match status" value="1"/>
</dbReference>
<evidence type="ECO:0000256" key="2">
    <source>
        <dbReference type="SAM" id="SignalP"/>
    </source>
</evidence>
<feature type="signal peptide" evidence="2">
    <location>
        <begin position="1"/>
        <end position="33"/>
    </location>
</feature>
<dbReference type="InterPro" id="IPR036048">
    <property type="entry name" value="Interleukin_8-like_sf"/>
</dbReference>
<dbReference type="STRING" id="303518.ENSPNYP00000016437"/>
<accession>A0A3B4G0L9</accession>
<dbReference type="SUPFAM" id="SSF54117">
    <property type="entry name" value="Interleukin 8-like chemokines"/>
    <property type="match status" value="1"/>
</dbReference>
<dbReference type="GeneTree" id="ENSGT00900000141362"/>
<dbReference type="Pfam" id="PF00048">
    <property type="entry name" value="IL8"/>
    <property type="match status" value="1"/>
</dbReference>
<organism evidence="4">
    <name type="scientific">Pundamilia nyererei</name>
    <dbReference type="NCBI Taxonomy" id="303518"/>
    <lineage>
        <taxon>Eukaryota</taxon>
        <taxon>Metazoa</taxon>
        <taxon>Chordata</taxon>
        <taxon>Craniata</taxon>
        <taxon>Vertebrata</taxon>
        <taxon>Euteleostomi</taxon>
        <taxon>Actinopterygii</taxon>
        <taxon>Neopterygii</taxon>
        <taxon>Teleostei</taxon>
        <taxon>Neoteleostei</taxon>
        <taxon>Acanthomorphata</taxon>
        <taxon>Ovalentaria</taxon>
        <taxon>Cichlomorphae</taxon>
        <taxon>Cichliformes</taxon>
        <taxon>Cichlidae</taxon>
        <taxon>African cichlids</taxon>
        <taxon>Pseudocrenilabrinae</taxon>
        <taxon>Haplochromini</taxon>
        <taxon>Pundamilia</taxon>
    </lineage>
</organism>
<dbReference type="InterPro" id="IPR001811">
    <property type="entry name" value="Chemokine_IL8-like_dom"/>
</dbReference>
<dbReference type="GO" id="GO:0006955">
    <property type="term" value="P:immune response"/>
    <property type="evidence" value="ECO:0007669"/>
    <property type="project" value="InterPro"/>
</dbReference>
<protein>
    <recommendedName>
        <fullName evidence="3">Chemokine interleukin-8-like domain-containing protein</fullName>
    </recommendedName>
</protein>
<feature type="domain" description="Chemokine interleukin-8-like" evidence="3">
    <location>
        <begin position="35"/>
        <end position="96"/>
    </location>
</feature>
<dbReference type="InterPro" id="IPR039809">
    <property type="entry name" value="Chemokine_b/g/d"/>
</dbReference>
<dbReference type="PANTHER" id="PTHR12015:SF186">
    <property type="entry name" value="C-C MOTIF CHEMOKINE 21-LIKE-RELATED"/>
    <property type="match status" value="1"/>
</dbReference>
<evidence type="ECO:0000256" key="1">
    <source>
        <dbReference type="ARBA" id="ARBA00022514"/>
    </source>
</evidence>
<evidence type="ECO:0000259" key="3">
    <source>
        <dbReference type="SMART" id="SM00199"/>
    </source>
</evidence>
<reference evidence="4" key="1">
    <citation type="submission" date="2023-09" db="UniProtKB">
        <authorList>
            <consortium name="Ensembl"/>
        </authorList>
    </citation>
    <scope>IDENTIFICATION</scope>
</reference>
<dbReference type="Gene3D" id="2.40.50.40">
    <property type="match status" value="1"/>
</dbReference>
<dbReference type="GO" id="GO:0005615">
    <property type="term" value="C:extracellular space"/>
    <property type="evidence" value="ECO:0007669"/>
    <property type="project" value="UniProtKB-KW"/>
</dbReference>
<keyword evidence="2" id="KW-0732">Signal</keyword>
<dbReference type="AlphaFoldDB" id="A0A3B4G0L9"/>
<dbReference type="Ensembl" id="ENSPNYT00000016846.1">
    <property type="protein sequence ID" value="ENSPNYP00000016437.1"/>
    <property type="gene ID" value="ENSPNYG00000012443.1"/>
</dbReference>
<keyword evidence="1" id="KW-0202">Cytokine</keyword>
<proteinExistence type="predicted"/>
<sequence>MSKTTRTTAAAMKFHAFVFILLFICTYLSLAQGSYGKCCLGYVNDIKKKRNIVGYTMQEPNTVCNMTAVLFQMKKKSKPVCANPDDDWVQREMKRLDPSMLH</sequence>